<accession>A0ABU3AFT9</accession>
<evidence type="ECO:0000256" key="3">
    <source>
        <dbReference type="ARBA" id="ARBA00023295"/>
    </source>
</evidence>
<evidence type="ECO:0000313" key="7">
    <source>
        <dbReference type="Proteomes" id="UP001180724"/>
    </source>
</evidence>
<name>A0ABU3AFT9_9ACTN</name>
<dbReference type="InterPro" id="IPR054491">
    <property type="entry name" value="MGH1-like_GH"/>
</dbReference>
<dbReference type="GO" id="GO:0016798">
    <property type="term" value="F:hydrolase activity, acting on glycosyl bonds"/>
    <property type="evidence" value="ECO:0007669"/>
    <property type="project" value="UniProtKB-KW"/>
</dbReference>
<dbReference type="Gene3D" id="1.50.10.10">
    <property type="match status" value="1"/>
</dbReference>
<dbReference type="SUPFAM" id="SSF48208">
    <property type="entry name" value="Six-hairpin glycosidases"/>
    <property type="match status" value="1"/>
</dbReference>
<protein>
    <submittedName>
        <fullName evidence="6">Trehalase family glycosidase</fullName>
    </submittedName>
</protein>
<reference evidence="6" key="1">
    <citation type="submission" date="2024-05" db="EMBL/GenBank/DDBJ databases">
        <title>30 novel species of actinomycetes from the DSMZ collection.</title>
        <authorList>
            <person name="Nouioui I."/>
        </authorList>
    </citation>
    <scope>NUCLEOTIDE SEQUENCE</scope>
    <source>
        <strain evidence="6">DSM 40712</strain>
    </source>
</reference>
<evidence type="ECO:0000256" key="1">
    <source>
        <dbReference type="ARBA" id="ARBA00010833"/>
    </source>
</evidence>
<sequence>MTAARSGPAFSLHDIPFSTYGSWFDISPVVAEKTYAEDLHLVSHQTGMHAVLRLTPLSAGRTGRAETRVEATPDLLSWVGRAGRVDLAYESPDTVRLRGSGLSMRVSAAAQALTPFSGTYFYREPHAEAYVFTSYETGRRYRITLLSGAVAETAGNQVLGSTDRHVTIGADRDGSWEIAVEEYETARRPYRSQATFDQIVRATRDAFTAFTDAVAPWRSPATPAAELAAYVLWSATVRPKGFVTRPAVLMSKHWMDKVWSWDHCFNALALAPGHPDLAWDQFSLPFDHQDDSGALPDSVTHSEVLHNFVKPPVHGWAFGHLRRRLPHPLGAARLTEAYDRLGCWTEFWLTARRAPGATLPHYQHGNDSGWDNATTFDPERVIVTADLAAFLVLQLRELAGMARELSLPDDARRWARTADTVQAAMLEELWSDGRFVARSVDSGDGWAGASLLDLMPVVLGEHLPEDISAALAERIRGHLTEHGLATEHPASPHYVADGYWRGPVWAPSTVLVEDGLRRAGHHHLADDISARFRALCETSGFAENFDALTGKGLRDRAYTWTAGSYLLLAEAHELRRAEPSRLPVGAQPPAEGEPLRGSAGSTA</sequence>
<comment type="caution">
    <text evidence="6">The sequence shown here is derived from an EMBL/GenBank/DDBJ whole genome shotgun (WGS) entry which is preliminary data.</text>
</comment>
<proteinExistence type="inferred from homology"/>
<dbReference type="EMBL" id="JAVRFH010000002">
    <property type="protein sequence ID" value="MDT0609038.1"/>
    <property type="molecule type" value="Genomic_DNA"/>
</dbReference>
<dbReference type="Pfam" id="PF22422">
    <property type="entry name" value="MGH1-like_GH"/>
    <property type="match status" value="1"/>
</dbReference>
<organism evidence="6 7">
    <name type="scientific">Streptomyces lancefieldiae</name>
    <dbReference type="NCBI Taxonomy" id="3075520"/>
    <lineage>
        <taxon>Bacteria</taxon>
        <taxon>Bacillati</taxon>
        <taxon>Actinomycetota</taxon>
        <taxon>Actinomycetes</taxon>
        <taxon>Kitasatosporales</taxon>
        <taxon>Streptomycetaceae</taxon>
        <taxon>Streptomyces</taxon>
    </lineage>
</organism>
<dbReference type="PANTHER" id="PTHR10412">
    <property type="entry name" value="MANNOSYL-OLIGOSACCHARIDE GLUCOSIDASE"/>
    <property type="match status" value="1"/>
</dbReference>
<gene>
    <name evidence="6" type="ORF">RM812_02100</name>
</gene>
<comment type="similarity">
    <text evidence="1">Belongs to the glycosyl hydrolase 63 family.</text>
</comment>
<dbReference type="RefSeq" id="WP_311570634.1">
    <property type="nucleotide sequence ID" value="NZ_JAVRFH010000002.1"/>
</dbReference>
<dbReference type="InterPro" id="IPR004888">
    <property type="entry name" value="Glycoside_hydrolase_63"/>
</dbReference>
<dbReference type="InterPro" id="IPR008928">
    <property type="entry name" value="6-hairpin_glycosidase_sf"/>
</dbReference>
<keyword evidence="2" id="KW-0378">Hydrolase</keyword>
<evidence type="ECO:0000256" key="2">
    <source>
        <dbReference type="ARBA" id="ARBA00022801"/>
    </source>
</evidence>
<evidence type="ECO:0000256" key="4">
    <source>
        <dbReference type="SAM" id="MobiDB-lite"/>
    </source>
</evidence>
<evidence type="ECO:0000259" key="5">
    <source>
        <dbReference type="Pfam" id="PF22422"/>
    </source>
</evidence>
<feature type="domain" description="Mannosylglycerate hydrolase MGH1-like glycoside hydrolase" evidence="5">
    <location>
        <begin position="257"/>
        <end position="561"/>
    </location>
</feature>
<evidence type="ECO:0000313" key="6">
    <source>
        <dbReference type="EMBL" id="MDT0609038.1"/>
    </source>
</evidence>
<dbReference type="InterPro" id="IPR012341">
    <property type="entry name" value="6hp_glycosidase-like_sf"/>
</dbReference>
<dbReference type="Proteomes" id="UP001180724">
    <property type="component" value="Unassembled WGS sequence"/>
</dbReference>
<keyword evidence="3 6" id="KW-0326">Glycosidase</keyword>
<dbReference type="PANTHER" id="PTHR10412:SF11">
    <property type="entry name" value="MANNOSYL-OLIGOSACCHARIDE GLUCOSIDASE"/>
    <property type="match status" value="1"/>
</dbReference>
<feature type="region of interest" description="Disordered" evidence="4">
    <location>
        <begin position="580"/>
        <end position="603"/>
    </location>
</feature>
<keyword evidence="7" id="KW-1185">Reference proteome</keyword>